<accession>A0A8T0IXL5</accession>
<dbReference type="CDD" id="cd09917">
    <property type="entry name" value="F-box_SF"/>
    <property type="match status" value="1"/>
</dbReference>
<dbReference type="PROSITE" id="PS50181">
    <property type="entry name" value="FBOX"/>
    <property type="match status" value="1"/>
</dbReference>
<dbReference type="InterPro" id="IPR036047">
    <property type="entry name" value="F-box-like_dom_sf"/>
</dbReference>
<dbReference type="EMBL" id="CM026422">
    <property type="protein sequence ID" value="KAG0587441.1"/>
    <property type="molecule type" value="Genomic_DNA"/>
</dbReference>
<evidence type="ECO:0000259" key="1">
    <source>
        <dbReference type="PROSITE" id="PS50181"/>
    </source>
</evidence>
<reference evidence="2" key="1">
    <citation type="submission" date="2020-06" db="EMBL/GenBank/DDBJ databases">
        <title>WGS assembly of Ceratodon purpureus strain R40.</title>
        <authorList>
            <person name="Carey S.B."/>
            <person name="Jenkins J."/>
            <person name="Shu S."/>
            <person name="Lovell J.T."/>
            <person name="Sreedasyam A."/>
            <person name="Maumus F."/>
            <person name="Tiley G.P."/>
            <person name="Fernandez-Pozo N."/>
            <person name="Barry K."/>
            <person name="Chen C."/>
            <person name="Wang M."/>
            <person name="Lipzen A."/>
            <person name="Daum C."/>
            <person name="Saski C.A."/>
            <person name="Payton A.C."/>
            <person name="Mcbreen J.C."/>
            <person name="Conrad R.E."/>
            <person name="Kollar L.M."/>
            <person name="Olsson S."/>
            <person name="Huttunen S."/>
            <person name="Landis J.B."/>
            <person name="Wickett N.J."/>
            <person name="Johnson M.G."/>
            <person name="Rensing S.A."/>
            <person name="Grimwood J."/>
            <person name="Schmutz J."/>
            <person name="Mcdaniel S.F."/>
        </authorList>
    </citation>
    <scope>NUCLEOTIDE SEQUENCE</scope>
    <source>
        <strain evidence="2">R40</strain>
    </source>
</reference>
<name>A0A8T0IXL5_CERPU</name>
<dbReference type="Pfam" id="PF12937">
    <property type="entry name" value="F-box-like"/>
    <property type="match status" value="1"/>
</dbReference>
<sequence length="75" mass="8656">MASGSEEASPGAEDLTRLEDLWAKLPEEVQYMIFRHLRWRTLFPICVVCKSFNDAINRYIYELPLFRTSVAVSSS</sequence>
<gene>
    <name evidence="2" type="ORF">KC19_2G164900</name>
</gene>
<dbReference type="InterPro" id="IPR001810">
    <property type="entry name" value="F-box_dom"/>
</dbReference>
<dbReference type="AlphaFoldDB" id="A0A8T0IXL5"/>
<evidence type="ECO:0000313" key="2">
    <source>
        <dbReference type="EMBL" id="KAG0587441.1"/>
    </source>
</evidence>
<organism evidence="2 3">
    <name type="scientific">Ceratodon purpureus</name>
    <name type="common">Fire moss</name>
    <name type="synonym">Dicranum purpureum</name>
    <dbReference type="NCBI Taxonomy" id="3225"/>
    <lineage>
        <taxon>Eukaryota</taxon>
        <taxon>Viridiplantae</taxon>
        <taxon>Streptophyta</taxon>
        <taxon>Embryophyta</taxon>
        <taxon>Bryophyta</taxon>
        <taxon>Bryophytina</taxon>
        <taxon>Bryopsida</taxon>
        <taxon>Dicranidae</taxon>
        <taxon>Pseudoditrichales</taxon>
        <taxon>Ditrichaceae</taxon>
        <taxon>Ceratodon</taxon>
    </lineage>
</organism>
<keyword evidence="3" id="KW-1185">Reference proteome</keyword>
<dbReference type="Proteomes" id="UP000822688">
    <property type="component" value="Chromosome 2"/>
</dbReference>
<dbReference type="Gene3D" id="1.20.1280.50">
    <property type="match status" value="1"/>
</dbReference>
<comment type="caution">
    <text evidence="2">The sequence shown here is derived from an EMBL/GenBank/DDBJ whole genome shotgun (WGS) entry which is preliminary data.</text>
</comment>
<dbReference type="SUPFAM" id="SSF81383">
    <property type="entry name" value="F-box domain"/>
    <property type="match status" value="1"/>
</dbReference>
<evidence type="ECO:0000313" key="3">
    <source>
        <dbReference type="Proteomes" id="UP000822688"/>
    </source>
</evidence>
<protein>
    <recommendedName>
        <fullName evidence="1">F-box domain-containing protein</fullName>
    </recommendedName>
</protein>
<feature type="domain" description="F-box" evidence="1">
    <location>
        <begin position="19"/>
        <end position="69"/>
    </location>
</feature>
<proteinExistence type="predicted"/>